<accession>A0A9Q4HAG0</accession>
<reference evidence="2" key="1">
    <citation type="journal article" date="2021" name="Vet Sci">
        <title>O-Serogroups and Pathovirotypes of Escherichia coli Isolated from Post-Weaning Piglets Showing Diarrhoea and/or Oedema in South Korea.</title>
        <authorList>
            <person name="Byun J.W."/>
            <person name="Moon B.Y."/>
            <person name="Do K.H."/>
            <person name="Lee K."/>
            <person name="Lee H.Y."/>
            <person name="Kim W.I."/>
            <person name="So B."/>
            <person name="Lee W.K."/>
        </authorList>
    </citation>
    <scope>NUCLEOTIDE SEQUENCE</scope>
    <source>
        <strain evidence="2">84/14</strain>
    </source>
</reference>
<keyword evidence="1" id="KW-0175">Coiled coil</keyword>
<dbReference type="Proteomes" id="UP001077788">
    <property type="component" value="Unassembled WGS sequence"/>
</dbReference>
<name>A0A9Q4HAG0_ACTPL</name>
<organism evidence="2 3">
    <name type="scientific">Actinobacillus pleuropneumoniae</name>
    <name type="common">Haemophilus pleuropneumoniae</name>
    <dbReference type="NCBI Taxonomy" id="715"/>
    <lineage>
        <taxon>Bacteria</taxon>
        <taxon>Pseudomonadati</taxon>
        <taxon>Pseudomonadota</taxon>
        <taxon>Gammaproteobacteria</taxon>
        <taxon>Pasteurellales</taxon>
        <taxon>Pasteurellaceae</taxon>
        <taxon>Actinobacillus</taxon>
    </lineage>
</organism>
<protein>
    <submittedName>
        <fullName evidence="2">Uncharacterized protein</fullName>
    </submittedName>
</protein>
<dbReference type="AlphaFoldDB" id="A0A9Q4HAG0"/>
<evidence type="ECO:0000256" key="1">
    <source>
        <dbReference type="SAM" id="Coils"/>
    </source>
</evidence>
<dbReference type="EMBL" id="JAPQFC010000210">
    <property type="protein sequence ID" value="MCY6524791.1"/>
    <property type="molecule type" value="Genomic_DNA"/>
</dbReference>
<evidence type="ECO:0000313" key="2">
    <source>
        <dbReference type="EMBL" id="MCY6524791.1"/>
    </source>
</evidence>
<feature type="coiled-coil region" evidence="1">
    <location>
        <begin position="3"/>
        <end position="30"/>
    </location>
</feature>
<dbReference type="RefSeq" id="WP_267991878.1">
    <property type="nucleotide sequence ID" value="NZ_JAPQFC010000210.1"/>
</dbReference>
<proteinExistence type="predicted"/>
<feature type="non-terminal residue" evidence="2">
    <location>
        <position position="71"/>
    </location>
</feature>
<comment type="caution">
    <text evidence="2">The sequence shown here is derived from an EMBL/GenBank/DDBJ whole genome shotgun (WGS) entry which is preliminary data.</text>
</comment>
<gene>
    <name evidence="2" type="ORF">OYG11_11320</name>
</gene>
<reference evidence="2" key="2">
    <citation type="submission" date="2022-12" db="EMBL/GenBank/DDBJ databases">
        <authorList>
            <person name="Kardos G."/>
            <person name="Sarkozi R."/>
            <person name="Laczko L."/>
            <person name="Marton S."/>
            <person name="Makrai L."/>
            <person name="Banyai K."/>
            <person name="Fodor L."/>
        </authorList>
    </citation>
    <scope>NUCLEOTIDE SEQUENCE</scope>
    <source>
        <strain evidence="2">84/14</strain>
    </source>
</reference>
<evidence type="ECO:0000313" key="3">
    <source>
        <dbReference type="Proteomes" id="UP001077788"/>
    </source>
</evidence>
<sequence>MIIDTLTSQLAEMEKHNEKLECGIVGLRKDIEKTKALNLRFAKGSETLDEIIKVQRSPLIKTGLGYTKETS</sequence>